<dbReference type="Proteomes" id="UP000193431">
    <property type="component" value="Chromosome"/>
</dbReference>
<accession>A0A1W6MG93</accession>
<dbReference type="Gene3D" id="2.60.120.260">
    <property type="entry name" value="Galactose-binding domain-like"/>
    <property type="match status" value="1"/>
</dbReference>
<dbReference type="EMBL" id="CP019344">
    <property type="protein sequence ID" value="ARN76624.1"/>
    <property type="molecule type" value="Genomic_DNA"/>
</dbReference>
<reference evidence="6 7" key="1">
    <citation type="submission" date="2016-11" db="EMBL/GenBank/DDBJ databases">
        <title>Trade-off between light-utilization and light-protection in marine flavobacteria.</title>
        <authorList>
            <person name="Kumagai Y."/>
        </authorList>
    </citation>
    <scope>NUCLEOTIDE SEQUENCE [LARGE SCALE GENOMIC DNA]</scope>
    <source>
        <strain evidence="6 7">JCM 13191</strain>
    </source>
</reference>
<name>A0A1W6MG93_9FLAO</name>
<evidence type="ECO:0000256" key="3">
    <source>
        <dbReference type="ARBA" id="ARBA00022801"/>
    </source>
</evidence>
<evidence type="ECO:0000259" key="5">
    <source>
        <dbReference type="PROSITE" id="PS51829"/>
    </source>
</evidence>
<keyword evidence="3" id="KW-0378">Hydrolase</keyword>
<gene>
    <name evidence="6" type="ORF">BST97_00610</name>
</gene>
<protein>
    <recommendedName>
        <fullName evidence="5">P/Homo B domain-containing protein</fullName>
    </recommendedName>
</protein>
<dbReference type="Pfam" id="PF01483">
    <property type="entry name" value="P_proprotein"/>
    <property type="match status" value="1"/>
</dbReference>
<feature type="domain" description="P/Homo B" evidence="5">
    <location>
        <begin position="648"/>
        <end position="809"/>
    </location>
</feature>
<evidence type="ECO:0000256" key="1">
    <source>
        <dbReference type="ARBA" id="ARBA00022670"/>
    </source>
</evidence>
<dbReference type="Gene3D" id="2.60.40.10">
    <property type="entry name" value="Immunoglobulins"/>
    <property type="match status" value="1"/>
</dbReference>
<dbReference type="GO" id="GO:0006508">
    <property type="term" value="P:proteolysis"/>
    <property type="evidence" value="ECO:0007669"/>
    <property type="project" value="UniProtKB-KW"/>
</dbReference>
<keyword evidence="7" id="KW-1185">Reference proteome</keyword>
<dbReference type="Gene3D" id="3.40.390.10">
    <property type="entry name" value="Collagenase (Catalytic Domain)"/>
    <property type="match status" value="1"/>
</dbReference>
<evidence type="ECO:0000256" key="4">
    <source>
        <dbReference type="SAM" id="SignalP"/>
    </source>
</evidence>
<evidence type="ECO:0000313" key="6">
    <source>
        <dbReference type="EMBL" id="ARN76624.1"/>
    </source>
</evidence>
<dbReference type="RefSeq" id="WP_085765424.1">
    <property type="nucleotide sequence ID" value="NZ_CP019344.1"/>
</dbReference>
<dbReference type="OrthoDB" id="9792152at2"/>
<dbReference type="GO" id="GO:0004252">
    <property type="term" value="F:serine-type endopeptidase activity"/>
    <property type="evidence" value="ECO:0007669"/>
    <property type="project" value="InterPro"/>
</dbReference>
<dbReference type="STRING" id="331648.BST97_00610"/>
<dbReference type="InterPro" id="IPR008979">
    <property type="entry name" value="Galactose-bd-like_sf"/>
</dbReference>
<dbReference type="InterPro" id="IPR013783">
    <property type="entry name" value="Ig-like_fold"/>
</dbReference>
<dbReference type="SUPFAM" id="SSF55486">
    <property type="entry name" value="Metalloproteases ('zincins'), catalytic domain"/>
    <property type="match status" value="1"/>
</dbReference>
<evidence type="ECO:0000313" key="7">
    <source>
        <dbReference type="Proteomes" id="UP000193431"/>
    </source>
</evidence>
<dbReference type="GO" id="GO:0008237">
    <property type="term" value="F:metallopeptidase activity"/>
    <property type="evidence" value="ECO:0007669"/>
    <property type="project" value="InterPro"/>
</dbReference>
<sequence>MFKKLIFGTLLLASITINAQIKQLWFPSQIQIDQQDLRITKSEPVKFQQFILDLSGMAQQLEFANGLDQDSNPVELKLPTVAGEKIFLIKESSVMEDALQNRFSSIRSYKGTSKDGRGDVVRINISPFSFHAVIQSIENGLQYIDPIDKAGSFYRLYSVESLTSRGDNAVCHWEDDGLSQRSTQPQTTVLNANDSQLRTYRTAISATVEYSRFQFLQAGLTVASPDADRLAAVLAAINVTLARVNSIYERDLAIELILVANNDQIIFLDTDNLNNNSAGIVIDQNQTLIDNVIGSANYDVGHIFTTGGGGLASLGSVCNSQRKAQGVTGRPDPVGDPFDIDFVAHEFGHQFGARHTFNGNTGSCQGGNRSGSTAYEPGSGSTIMAYAGICAPQNVRPNSDAYFHQASLREIWSFVNQGGFCSTELTISNDPPTAEAGANFTIPVGTPYRLTGSSTDPQGTALHTYTWEQYDLGPSGLPDGNSTTGPLVRSFEGTLSPTRYIPRLEDVVASGGNSTEWEKLPEVTRAINYRLTVRDNDARGGQTAVDTKQLISVTAAGPFLVTSQNASGTIWLPGAQETITWDVANTDSAPINSSLVNILLSTDGGANFDTVLAANTPNDGSESITVPSNIVAPFCRIMVESVDNIFFNVNQTDFSINAEVITTCNTYDSGAVNIAIPDRVNGQNIQGVANVITVGPSVISTDVNVSVDINHTYIGDLIVEVTNPDGVTSRLFNLQCNDTDDLMVTFDDQGSPFDCNNSTTGTYVPAQPIDPLVGSDAQGNWTMVMGDAAPGDLGTWNTWSVEICSTEVRALSSESFAQIDSFKVYPNPSLGSFTITSSLFSRSSSQLNLYDLSGRQVYAQNMTAQTSQDVNLPSHISSGLYVLELTDGDTKESLKIVIE</sequence>
<organism evidence="6 7">
    <name type="scientific">Nonlabens spongiae</name>
    <dbReference type="NCBI Taxonomy" id="331648"/>
    <lineage>
        <taxon>Bacteria</taxon>
        <taxon>Pseudomonadati</taxon>
        <taxon>Bacteroidota</taxon>
        <taxon>Flavobacteriia</taxon>
        <taxon>Flavobacteriales</taxon>
        <taxon>Flavobacteriaceae</taxon>
        <taxon>Nonlabens</taxon>
    </lineage>
</organism>
<feature type="signal peptide" evidence="4">
    <location>
        <begin position="1"/>
        <end position="19"/>
    </location>
</feature>
<dbReference type="AlphaFoldDB" id="A0A1W6MG93"/>
<dbReference type="Pfam" id="PF18962">
    <property type="entry name" value="Por_Secre_tail"/>
    <property type="match status" value="1"/>
</dbReference>
<evidence type="ECO:0000256" key="2">
    <source>
        <dbReference type="ARBA" id="ARBA00022729"/>
    </source>
</evidence>
<dbReference type="InterPro" id="IPR026444">
    <property type="entry name" value="Secre_tail"/>
</dbReference>
<dbReference type="InterPro" id="IPR024079">
    <property type="entry name" value="MetalloPept_cat_dom_sf"/>
</dbReference>
<proteinExistence type="predicted"/>
<feature type="chain" id="PRO_5012348423" description="P/Homo B domain-containing protein" evidence="4">
    <location>
        <begin position="20"/>
        <end position="899"/>
    </location>
</feature>
<dbReference type="NCBIfam" id="TIGR04183">
    <property type="entry name" value="Por_Secre_tail"/>
    <property type="match status" value="1"/>
</dbReference>
<keyword evidence="1" id="KW-0645">Protease</keyword>
<dbReference type="Pfam" id="PF13583">
    <property type="entry name" value="Reprolysin_4"/>
    <property type="match status" value="1"/>
</dbReference>
<dbReference type="InterPro" id="IPR002884">
    <property type="entry name" value="P_dom"/>
</dbReference>
<dbReference type="PROSITE" id="PS51829">
    <property type="entry name" value="P_HOMO_B"/>
    <property type="match status" value="1"/>
</dbReference>
<keyword evidence="2 4" id="KW-0732">Signal</keyword>
<dbReference type="SUPFAM" id="SSF49785">
    <property type="entry name" value="Galactose-binding domain-like"/>
    <property type="match status" value="1"/>
</dbReference>